<dbReference type="InterPro" id="IPR014729">
    <property type="entry name" value="Rossmann-like_a/b/a_fold"/>
</dbReference>
<dbReference type="PROSITE" id="PS00564">
    <property type="entry name" value="ARGININOSUCCIN_SYN_1"/>
    <property type="match status" value="1"/>
</dbReference>
<feature type="binding site" evidence="9">
    <location>
        <begin position="203"/>
        <end position="211"/>
    </location>
    <ligand>
        <name>ATP</name>
        <dbReference type="ChEBI" id="CHEBI:30616"/>
    </ligand>
</feature>
<accession>A0A160T4W2</accession>
<feature type="binding site" evidence="9">
    <location>
        <position position="322"/>
    </location>
    <ligand>
        <name>L-citrulline</name>
        <dbReference type="ChEBI" id="CHEBI:57743"/>
    </ligand>
</feature>
<dbReference type="GO" id="GO:0005524">
    <property type="term" value="F:ATP binding"/>
    <property type="evidence" value="ECO:0007669"/>
    <property type="project" value="UniProtKB-UniRule"/>
</dbReference>
<keyword evidence="4 9" id="KW-0055">Arginine biosynthesis</keyword>
<dbReference type="Gene3D" id="3.40.630.30">
    <property type="match status" value="1"/>
</dbReference>
<dbReference type="PANTHER" id="PTHR11587:SF2">
    <property type="entry name" value="ARGININOSUCCINATE SYNTHASE"/>
    <property type="match status" value="1"/>
</dbReference>
<dbReference type="InterPro" id="IPR048267">
    <property type="entry name" value="Arginosuc_syn_N"/>
</dbReference>
<dbReference type="NCBIfam" id="TIGR00032">
    <property type="entry name" value="argG"/>
    <property type="match status" value="1"/>
</dbReference>
<gene>
    <name evidence="9" type="primary">argG</name>
    <name evidence="11" type="ORF">CFX0092_A3298</name>
</gene>
<feature type="binding site" evidence="9">
    <location>
        <position position="318"/>
    </location>
    <ligand>
        <name>L-citrulline</name>
        <dbReference type="ChEBI" id="CHEBI:57743"/>
    </ligand>
</feature>
<comment type="subcellular location">
    <subcellularLocation>
        <location evidence="9">Cytoplasm</location>
    </subcellularLocation>
</comment>
<name>A0A160T4W2_9CHLR</name>
<dbReference type="Gene3D" id="3.40.50.620">
    <property type="entry name" value="HUPs"/>
    <property type="match status" value="1"/>
</dbReference>
<feature type="binding site" evidence="9">
    <location>
        <position position="312"/>
    </location>
    <ligand>
        <name>ATP</name>
        <dbReference type="ChEBI" id="CHEBI:30616"/>
    </ligand>
</feature>
<dbReference type="GO" id="GO:0004055">
    <property type="term" value="F:argininosuccinate synthase activity"/>
    <property type="evidence" value="ECO:0007669"/>
    <property type="project" value="UniProtKB-UniRule"/>
</dbReference>
<dbReference type="OrthoDB" id="9801641at2"/>
<dbReference type="InterPro" id="IPR024074">
    <property type="entry name" value="AS_cat/multimer_dom_body"/>
</dbReference>
<dbReference type="PROSITE" id="PS00565">
    <property type="entry name" value="ARGININOSUCCIN_SYN_2"/>
    <property type="match status" value="1"/>
</dbReference>
<feature type="binding site" evidence="9">
    <location>
        <position position="282"/>
    </location>
    <ligand>
        <name>L-citrulline</name>
        <dbReference type="ChEBI" id="CHEBI:57743"/>
    </ligand>
</feature>
<reference evidence="11" key="1">
    <citation type="submission" date="2016-01" db="EMBL/GenBank/DDBJ databases">
        <authorList>
            <person name="Mcilroy J.S."/>
            <person name="Karst M S."/>
            <person name="Albertsen M."/>
        </authorList>
    </citation>
    <scope>NUCLEOTIDE SEQUENCE</scope>
    <source>
        <strain evidence="11">Cfx-K</strain>
    </source>
</reference>
<dbReference type="PROSITE" id="PS51186">
    <property type="entry name" value="GNAT"/>
    <property type="match status" value="1"/>
</dbReference>
<dbReference type="GO" id="GO:0016747">
    <property type="term" value="F:acyltransferase activity, transferring groups other than amino-acyl groups"/>
    <property type="evidence" value="ECO:0007669"/>
    <property type="project" value="InterPro"/>
</dbReference>
<dbReference type="InterPro" id="IPR001518">
    <property type="entry name" value="Arginosuc_synth"/>
</dbReference>
<dbReference type="Pfam" id="PF00764">
    <property type="entry name" value="Arginosuc_synth"/>
    <property type="match status" value="1"/>
</dbReference>
<feature type="binding site" evidence="9">
    <location>
        <position position="380"/>
    </location>
    <ligand>
        <name>L-citrulline</name>
        <dbReference type="ChEBI" id="CHEBI:57743"/>
    </ligand>
</feature>
<dbReference type="EC" id="6.3.4.5" evidence="3 9"/>
<dbReference type="FunFam" id="3.90.1260.10:FF:000007">
    <property type="entry name" value="Argininosuccinate synthase"/>
    <property type="match status" value="1"/>
</dbReference>
<dbReference type="FunFam" id="3.40.50.620:FF:000019">
    <property type="entry name" value="Argininosuccinate synthase"/>
    <property type="match status" value="1"/>
</dbReference>
<dbReference type="InterPro" id="IPR023434">
    <property type="entry name" value="Arginosuc_synth_type_1_subfam"/>
</dbReference>
<dbReference type="CDD" id="cd01999">
    <property type="entry name" value="ASS"/>
    <property type="match status" value="1"/>
</dbReference>
<dbReference type="InterPro" id="IPR018223">
    <property type="entry name" value="Arginosuc_synth_CS"/>
</dbReference>
<feature type="binding site" evidence="9">
    <location>
        <position position="287"/>
    </location>
    <ligand>
        <name>L-citrulline</name>
        <dbReference type="ChEBI" id="CHEBI:57743"/>
    </ligand>
</feature>
<feature type="binding site" evidence="9">
    <location>
        <position position="371"/>
    </location>
    <ligand>
        <name>L-citrulline</name>
        <dbReference type="ChEBI" id="CHEBI:57743"/>
    </ligand>
</feature>
<feature type="binding site" evidence="9">
    <location>
        <position position="456"/>
    </location>
    <ligand>
        <name>L-citrulline</name>
        <dbReference type="ChEBI" id="CHEBI:57743"/>
    </ligand>
</feature>
<dbReference type="GO" id="GO:0000050">
    <property type="term" value="P:urea cycle"/>
    <property type="evidence" value="ECO:0007669"/>
    <property type="project" value="TreeGrafter"/>
</dbReference>
<dbReference type="GO" id="GO:0000053">
    <property type="term" value="P:argininosuccinate metabolic process"/>
    <property type="evidence" value="ECO:0007669"/>
    <property type="project" value="TreeGrafter"/>
</dbReference>
<dbReference type="SUPFAM" id="SSF55729">
    <property type="entry name" value="Acyl-CoA N-acyltransferases (Nat)"/>
    <property type="match status" value="1"/>
</dbReference>
<dbReference type="NCBIfam" id="NF001770">
    <property type="entry name" value="PRK00509.1"/>
    <property type="match status" value="1"/>
</dbReference>
<dbReference type="CDD" id="cd04301">
    <property type="entry name" value="NAT_SF"/>
    <property type="match status" value="1"/>
</dbReference>
<comment type="pathway">
    <text evidence="1 9">Amino-acid biosynthesis; L-arginine biosynthesis; L-arginine from L-ornithine and carbamoyl phosphate: step 2/3.</text>
</comment>
<evidence type="ECO:0000259" key="10">
    <source>
        <dbReference type="PROSITE" id="PS51186"/>
    </source>
</evidence>
<comment type="catalytic activity">
    <reaction evidence="9">
        <text>L-citrulline + L-aspartate + ATP = 2-(N(omega)-L-arginino)succinate + AMP + diphosphate + H(+)</text>
        <dbReference type="Rhea" id="RHEA:10932"/>
        <dbReference type="ChEBI" id="CHEBI:15378"/>
        <dbReference type="ChEBI" id="CHEBI:29991"/>
        <dbReference type="ChEBI" id="CHEBI:30616"/>
        <dbReference type="ChEBI" id="CHEBI:33019"/>
        <dbReference type="ChEBI" id="CHEBI:57472"/>
        <dbReference type="ChEBI" id="CHEBI:57743"/>
        <dbReference type="ChEBI" id="CHEBI:456215"/>
        <dbReference type="EC" id="6.3.4.5"/>
    </reaction>
</comment>
<dbReference type="SUPFAM" id="SSF69864">
    <property type="entry name" value="Argininosuccinate synthetase, C-terminal domain"/>
    <property type="match status" value="1"/>
</dbReference>
<evidence type="ECO:0000256" key="2">
    <source>
        <dbReference type="ARBA" id="ARBA00011881"/>
    </source>
</evidence>
<keyword evidence="8 9" id="KW-0067">ATP-binding</keyword>
<feature type="binding site" evidence="9">
    <location>
        <position position="468"/>
    </location>
    <ligand>
        <name>L-citrulline</name>
        <dbReference type="ChEBI" id="CHEBI:57743"/>
    </ligand>
</feature>
<comment type="similarity">
    <text evidence="9">Belongs to the argininosuccinate synthase family. Type 1 subfamily.</text>
</comment>
<feature type="domain" description="N-acetyltransferase" evidence="10">
    <location>
        <begin position="1"/>
        <end position="145"/>
    </location>
</feature>
<dbReference type="AlphaFoldDB" id="A0A160T4W2"/>
<evidence type="ECO:0000313" key="12">
    <source>
        <dbReference type="Proteomes" id="UP000215027"/>
    </source>
</evidence>
<dbReference type="SUPFAM" id="SSF52402">
    <property type="entry name" value="Adenine nucleotide alpha hydrolases-like"/>
    <property type="match status" value="1"/>
</dbReference>
<dbReference type="InterPro" id="IPR048268">
    <property type="entry name" value="Arginosuc_syn_C"/>
</dbReference>
<dbReference type="PANTHER" id="PTHR11587">
    <property type="entry name" value="ARGININOSUCCINATE SYNTHASE"/>
    <property type="match status" value="1"/>
</dbReference>
<feature type="binding site" evidence="9">
    <location>
        <position position="319"/>
    </location>
    <ligand>
        <name>L-aspartate</name>
        <dbReference type="ChEBI" id="CHEBI:29991"/>
    </ligand>
</feature>
<evidence type="ECO:0000256" key="7">
    <source>
        <dbReference type="ARBA" id="ARBA00022741"/>
    </source>
</evidence>
<dbReference type="UniPathway" id="UPA00068">
    <property type="reaction ID" value="UER00113"/>
</dbReference>
<dbReference type="InterPro" id="IPR000182">
    <property type="entry name" value="GNAT_dom"/>
</dbReference>
<keyword evidence="12" id="KW-1185">Reference proteome</keyword>
<evidence type="ECO:0000256" key="9">
    <source>
        <dbReference type="HAMAP-Rule" id="MF_00005"/>
    </source>
</evidence>
<dbReference type="Gene3D" id="1.20.5.470">
    <property type="entry name" value="Single helix bin"/>
    <property type="match status" value="1"/>
</dbReference>
<organism evidence="11 12">
    <name type="scientific">Candidatus Promineifilum breve</name>
    <dbReference type="NCBI Taxonomy" id="1806508"/>
    <lineage>
        <taxon>Bacteria</taxon>
        <taxon>Bacillati</taxon>
        <taxon>Chloroflexota</taxon>
        <taxon>Ardenticatenia</taxon>
        <taxon>Candidatus Promineifilales</taxon>
        <taxon>Candidatus Promineifilaceae</taxon>
        <taxon>Candidatus Promineifilum</taxon>
    </lineage>
</organism>
<evidence type="ECO:0000256" key="5">
    <source>
        <dbReference type="ARBA" id="ARBA00022598"/>
    </source>
</evidence>
<dbReference type="KEGG" id="pbf:CFX0092_A3298"/>
<feature type="binding site" evidence="9">
    <location>
        <position position="230"/>
    </location>
    <ligand>
        <name>ATP</name>
        <dbReference type="ChEBI" id="CHEBI:30616"/>
    </ligand>
</feature>
<feature type="binding site" evidence="9">
    <location>
        <position position="314"/>
    </location>
    <ligand>
        <name>L-aspartate</name>
        <dbReference type="ChEBI" id="CHEBI:29991"/>
    </ligand>
</feature>
<evidence type="ECO:0000313" key="11">
    <source>
        <dbReference type="EMBL" id="CUS05176.2"/>
    </source>
</evidence>
<evidence type="ECO:0000256" key="1">
    <source>
        <dbReference type="ARBA" id="ARBA00004967"/>
    </source>
</evidence>
<protein>
    <recommendedName>
        <fullName evidence="3 9">Argininosuccinate synthase</fullName>
        <ecNumber evidence="3 9">6.3.4.5</ecNumber>
    </recommendedName>
    <alternativeName>
        <fullName evidence="9">Citrulline--aspartate ligase</fullName>
    </alternativeName>
</protein>
<dbReference type="Pfam" id="PF00583">
    <property type="entry name" value="Acetyltransf_1"/>
    <property type="match status" value="1"/>
</dbReference>
<comment type="subunit">
    <text evidence="2 9">Homotetramer.</text>
</comment>
<dbReference type="Gene3D" id="3.90.1260.10">
    <property type="entry name" value="Argininosuccinate synthetase, chain A, domain 2"/>
    <property type="match status" value="1"/>
</dbReference>
<feature type="binding site" evidence="9">
    <location>
        <position position="318"/>
    </location>
    <ligand>
        <name>L-aspartate</name>
        <dbReference type="ChEBI" id="CHEBI:29991"/>
    </ligand>
</feature>
<dbReference type="GO" id="GO:0006526">
    <property type="term" value="P:L-arginine biosynthetic process"/>
    <property type="evidence" value="ECO:0007669"/>
    <property type="project" value="UniProtKB-UniRule"/>
</dbReference>
<keyword evidence="5 9" id="KW-0436">Ligase</keyword>
<dbReference type="GO" id="GO:0005737">
    <property type="term" value="C:cytoplasm"/>
    <property type="evidence" value="ECO:0007669"/>
    <property type="project" value="UniProtKB-SubCell"/>
</dbReference>
<keyword evidence="7 9" id="KW-0547">Nucleotide-binding</keyword>
<proteinExistence type="inferred from homology"/>
<dbReference type="HAMAP" id="MF_00005">
    <property type="entry name" value="Arg_succ_synth_type1"/>
    <property type="match status" value="1"/>
</dbReference>
<dbReference type="Proteomes" id="UP000215027">
    <property type="component" value="Chromosome I"/>
</dbReference>
<evidence type="ECO:0000256" key="3">
    <source>
        <dbReference type="ARBA" id="ARBA00012286"/>
    </source>
</evidence>
<evidence type="ECO:0000256" key="8">
    <source>
        <dbReference type="ARBA" id="ARBA00022840"/>
    </source>
</evidence>
<evidence type="ECO:0000256" key="6">
    <source>
        <dbReference type="ARBA" id="ARBA00022605"/>
    </source>
</evidence>
<dbReference type="Pfam" id="PF20979">
    <property type="entry name" value="Arginosuc_syn_C"/>
    <property type="match status" value="1"/>
</dbReference>
<keyword evidence="9" id="KW-0963">Cytoplasm</keyword>
<dbReference type="EMBL" id="LN890655">
    <property type="protein sequence ID" value="CUS05176.2"/>
    <property type="molecule type" value="Genomic_DNA"/>
</dbReference>
<dbReference type="InterPro" id="IPR016181">
    <property type="entry name" value="Acyl_CoA_acyltransferase"/>
</dbReference>
<evidence type="ECO:0000256" key="4">
    <source>
        <dbReference type="ARBA" id="ARBA00022571"/>
    </source>
</evidence>
<sequence>MNIRPARAEDVAAILALVNDHARRGDLLPRTAAAIHETLGDWLLGKDDAGELVACVAIFPYSPVLAEVRSLAVHDRVKGGGWGSTLLKALILEARQRGFVTLFALTRAVSFFERGGFHISSRERFPEKVWRDCVGCALYERCDETAVVLNLVDPHHVNTRPLAPHRQPAAVAEPHQTQAQSTHHRSSGERVMSKPKVEKVVLAYSGGLDTSVIVPWLRENYGCEVICFCANIGQGDHEFVGLEEKGLASGASKVIIEDLRHEFAKDFLFPMMQAGAVYERQYLLGTSVARPLIAKWQVAVAEAEGADAVAHGCTGKGNDQVRFELTYKALNPTLKVIAPWREWEIRSREDALAYARAHNVPVTQTEKSIYSRDANMWHLSHEGGVLEDPANEPEEAMFQLTVGPEQAPDEAEIVEITFEKGVPVAVNGVQLPPATLVEALNKLGSKHGIGRIDLVENRLVGMKSRGVYETPGGTILYAAHRELESLCLDRETLHFKEQMALRYAELTYFGMWYHTLRESLQAFVEETQKTVSGWVKLKLYKGNVIVAGRYSPNSLYREDFATFGQEDVYDQADAEGFITLFGLQMKVKAMMEVSDGGRTRYATIDYSKFKRD</sequence>
<keyword evidence="6 9" id="KW-0028">Amino-acid biosynthesis</keyword>